<keyword evidence="4 9" id="KW-0802">TPR repeat</keyword>
<dbReference type="STRING" id="112090.W4GPA6"/>
<evidence type="ECO:0000256" key="3">
    <source>
        <dbReference type="ARBA" id="ARBA00022737"/>
    </source>
</evidence>
<feature type="region of interest" description="Disordered" evidence="11">
    <location>
        <begin position="324"/>
        <end position="420"/>
    </location>
</feature>
<comment type="subcellular location">
    <subcellularLocation>
        <location evidence="1">Cytoplasm</location>
    </subcellularLocation>
</comment>
<evidence type="ECO:0000256" key="9">
    <source>
        <dbReference type="PROSITE-ProRule" id="PRU00339"/>
    </source>
</evidence>
<dbReference type="Gene3D" id="1.25.40.10">
    <property type="entry name" value="Tetratricopeptide repeat domain"/>
    <property type="match status" value="1"/>
</dbReference>
<dbReference type="GeneID" id="20808029"/>
<dbReference type="PANTHER" id="PTHR15606">
    <property type="entry name" value="DNAJ HOMOLOG SUBFAMILY C MEMBER 8/LIPOPOLYSACCHARIDE SPECIFIC RESPONSE-7-RELATED"/>
    <property type="match status" value="1"/>
</dbReference>
<dbReference type="InterPro" id="IPR001623">
    <property type="entry name" value="DnaJ_domain"/>
</dbReference>
<dbReference type="InterPro" id="IPR042858">
    <property type="entry name" value="DNAJC8"/>
</dbReference>
<dbReference type="SMART" id="SM00028">
    <property type="entry name" value="TPR"/>
    <property type="match status" value="3"/>
</dbReference>
<dbReference type="PANTHER" id="PTHR15606:SF4">
    <property type="entry name" value="DNAJ HOMOLOG SUBFAMILY C MEMBER 8"/>
    <property type="match status" value="1"/>
</dbReference>
<feature type="repeat" description="TPR" evidence="9">
    <location>
        <begin position="16"/>
        <end position="49"/>
    </location>
</feature>
<evidence type="ECO:0000256" key="4">
    <source>
        <dbReference type="ARBA" id="ARBA00022803"/>
    </source>
</evidence>
<dbReference type="FunFam" id="1.25.40.10:FF:000020">
    <property type="entry name" value="Stress-induced phosphoprotein 1"/>
    <property type="match status" value="1"/>
</dbReference>
<feature type="domain" description="J" evidence="12">
    <location>
        <begin position="219"/>
        <end position="288"/>
    </location>
</feature>
<comment type="function">
    <text evidence="5">Acts as a co-chaperone and mediates the association of the chaperones HSP70 and HSP90 probably facilitating substrate transfer from HSP70 to HSP90. Stimulates HSP70 ATPase activity and, in contrast, inhibits HSP90 ATPase activity.</text>
</comment>
<dbReference type="CDD" id="cd06257">
    <property type="entry name" value="DnaJ"/>
    <property type="match status" value="1"/>
</dbReference>
<evidence type="ECO:0000256" key="2">
    <source>
        <dbReference type="ARBA" id="ARBA00022490"/>
    </source>
</evidence>
<name>W4GPA6_APHAT</name>
<proteinExistence type="predicted"/>
<keyword evidence="10" id="KW-0175">Coiled coil</keyword>
<sequence length="420" mass="48548">MNQEDDDALRAALAQAEQFKNEGNEALKEKDYAEAIRLYTCALDLDPTNAIYLSNRSAAHLSNDSKTKALRDAEACIEHKPNWWKGYMRKGAAEHALNRFDLAKQTYFRGLEKDPGNASLQDAIEDVRVAQETYSLQLKKENAEKEAVRLAQEAVAKAKADEEALLASFMDEVEALEDQANTVKKPAPVERVKPPVDFGTPEGQIIRLLQPHFEWINLNPFRVLMLDTDATDEEIKQHYRKLSAMVHPDKNPDPRAREAFEEIKKAHDQMLNEDRRKTCIRMIDNAIESVAVERKQKLKKFRADQLPDLADLNDKAVLKAFAESENRRRNVESREMKQRRREAEQEEAEKEKERAAYKHDKEWSQTERREKRMANWLGVQTDPSKKVKTIPKNVGWQREEKKEAKKHGVVAGDEYKKSWK</sequence>
<evidence type="ECO:0000256" key="1">
    <source>
        <dbReference type="ARBA" id="ARBA00004496"/>
    </source>
</evidence>
<dbReference type="InterPro" id="IPR011990">
    <property type="entry name" value="TPR-like_helical_dom_sf"/>
</dbReference>
<dbReference type="SUPFAM" id="SSF46565">
    <property type="entry name" value="Chaperone J-domain"/>
    <property type="match status" value="1"/>
</dbReference>
<comment type="subunit">
    <text evidence="6">Monomer. Homodimer. Forms a complex composed of HOP and chaperones HSP70 and HSP90; the interaction is stronger in the absence of ATP. Interacts (via TPR 1, 2, 3, 7, 8 and 9 repeats) with HSP70 (via C-terminus); the interaction is direct and is stronger in the absence of ATP. Interacts (via TPR 4, 5 and 6 repeats) with HSP90 (via C-terminus); the interaction is direct.</text>
</comment>
<dbReference type="OrthoDB" id="2423701at2759"/>
<feature type="compositionally biased region" description="Basic and acidic residues" evidence="11">
    <location>
        <begin position="324"/>
        <end position="336"/>
    </location>
</feature>
<evidence type="ECO:0000256" key="10">
    <source>
        <dbReference type="SAM" id="Coils"/>
    </source>
</evidence>
<dbReference type="SMART" id="SM00271">
    <property type="entry name" value="DnaJ"/>
    <property type="match status" value="1"/>
</dbReference>
<dbReference type="GO" id="GO:0005737">
    <property type="term" value="C:cytoplasm"/>
    <property type="evidence" value="ECO:0007669"/>
    <property type="project" value="UniProtKB-SubCell"/>
</dbReference>
<accession>W4GPA6</accession>
<organism evidence="13">
    <name type="scientific">Aphanomyces astaci</name>
    <name type="common">Crayfish plague agent</name>
    <dbReference type="NCBI Taxonomy" id="112090"/>
    <lineage>
        <taxon>Eukaryota</taxon>
        <taxon>Sar</taxon>
        <taxon>Stramenopiles</taxon>
        <taxon>Oomycota</taxon>
        <taxon>Saprolegniomycetes</taxon>
        <taxon>Saprolegniales</taxon>
        <taxon>Verrucalvaceae</taxon>
        <taxon>Aphanomyces</taxon>
    </lineage>
</organism>
<feature type="coiled-coil region" evidence="10">
    <location>
        <begin position="2"/>
        <end position="29"/>
    </location>
</feature>
<dbReference type="PROSITE" id="PS50005">
    <property type="entry name" value="TPR"/>
    <property type="match status" value="1"/>
</dbReference>
<dbReference type="RefSeq" id="XP_009829403.1">
    <property type="nucleotide sequence ID" value="XM_009831101.1"/>
</dbReference>
<dbReference type="VEuPathDB" id="FungiDB:H257_06033"/>
<evidence type="ECO:0000256" key="5">
    <source>
        <dbReference type="ARBA" id="ARBA00056105"/>
    </source>
</evidence>
<evidence type="ECO:0000313" key="13">
    <source>
        <dbReference type="EMBL" id="ETV81545.1"/>
    </source>
</evidence>
<evidence type="ECO:0000256" key="6">
    <source>
        <dbReference type="ARBA" id="ARBA00066016"/>
    </source>
</evidence>
<dbReference type="Gene3D" id="1.10.287.110">
    <property type="entry name" value="DnaJ domain"/>
    <property type="match status" value="1"/>
</dbReference>
<evidence type="ECO:0000256" key="11">
    <source>
        <dbReference type="SAM" id="MobiDB-lite"/>
    </source>
</evidence>
<dbReference type="PRINTS" id="PR00625">
    <property type="entry name" value="JDOMAIN"/>
</dbReference>
<dbReference type="Pfam" id="PF00226">
    <property type="entry name" value="DnaJ"/>
    <property type="match status" value="1"/>
</dbReference>
<dbReference type="AlphaFoldDB" id="W4GPA6"/>
<dbReference type="InterPro" id="IPR036869">
    <property type="entry name" value="J_dom_sf"/>
</dbReference>
<feature type="compositionally biased region" description="Basic and acidic residues" evidence="11">
    <location>
        <begin position="349"/>
        <end position="373"/>
    </location>
</feature>
<feature type="coiled-coil region" evidence="10">
    <location>
        <begin position="140"/>
        <end position="179"/>
    </location>
</feature>
<evidence type="ECO:0000259" key="12">
    <source>
        <dbReference type="PROSITE" id="PS50076"/>
    </source>
</evidence>
<reference evidence="13" key="1">
    <citation type="submission" date="2013-12" db="EMBL/GenBank/DDBJ databases">
        <title>The Genome Sequence of Aphanomyces astaci APO3.</title>
        <authorList>
            <consortium name="The Broad Institute Genomics Platform"/>
            <person name="Russ C."/>
            <person name="Tyler B."/>
            <person name="van West P."/>
            <person name="Dieguez-Uribeondo J."/>
            <person name="Young S.K."/>
            <person name="Zeng Q."/>
            <person name="Gargeya S."/>
            <person name="Fitzgerald M."/>
            <person name="Abouelleil A."/>
            <person name="Alvarado L."/>
            <person name="Chapman S.B."/>
            <person name="Gainer-Dewar J."/>
            <person name="Goldberg J."/>
            <person name="Griggs A."/>
            <person name="Gujja S."/>
            <person name="Hansen M."/>
            <person name="Howarth C."/>
            <person name="Imamovic A."/>
            <person name="Ireland A."/>
            <person name="Larimer J."/>
            <person name="McCowan C."/>
            <person name="Murphy C."/>
            <person name="Pearson M."/>
            <person name="Poon T.W."/>
            <person name="Priest M."/>
            <person name="Roberts A."/>
            <person name="Saif S."/>
            <person name="Shea T."/>
            <person name="Sykes S."/>
            <person name="Wortman J."/>
            <person name="Nusbaum C."/>
            <person name="Birren B."/>
        </authorList>
    </citation>
    <scope>NUCLEOTIDE SEQUENCE [LARGE SCALE GENOMIC DNA]</scope>
    <source>
        <strain evidence="13">APO3</strain>
    </source>
</reference>
<dbReference type="InterPro" id="IPR019734">
    <property type="entry name" value="TPR_rpt"/>
</dbReference>
<evidence type="ECO:0000256" key="8">
    <source>
        <dbReference type="ARBA" id="ARBA00076447"/>
    </source>
</evidence>
<keyword evidence="3" id="KW-0677">Repeat</keyword>
<dbReference type="GO" id="GO:0005634">
    <property type="term" value="C:nucleus"/>
    <property type="evidence" value="ECO:0007669"/>
    <property type="project" value="TreeGrafter"/>
</dbReference>
<gene>
    <name evidence="13" type="ORF">H257_06033</name>
</gene>
<keyword evidence="2" id="KW-0963">Cytoplasm</keyword>
<dbReference type="PROSITE" id="PS50076">
    <property type="entry name" value="DNAJ_2"/>
    <property type="match status" value="1"/>
</dbReference>
<dbReference type="EMBL" id="KI913124">
    <property type="protein sequence ID" value="ETV81545.1"/>
    <property type="molecule type" value="Genomic_DNA"/>
</dbReference>
<protein>
    <recommendedName>
        <fullName evidence="7">Hsp70-Hsp90 organising protein</fullName>
    </recommendedName>
    <alternativeName>
        <fullName evidence="8">Stress-inducible protein 1</fullName>
    </alternativeName>
</protein>
<evidence type="ECO:0000256" key="7">
    <source>
        <dbReference type="ARBA" id="ARBA00074766"/>
    </source>
</evidence>
<dbReference type="SUPFAM" id="SSF48452">
    <property type="entry name" value="TPR-like"/>
    <property type="match status" value="1"/>
</dbReference>